<dbReference type="AlphaFoldDB" id="A0A848L6K6"/>
<dbReference type="RefSeq" id="WP_170195747.1">
    <property type="nucleotide sequence ID" value="NZ_JABBNB010000021.1"/>
</dbReference>
<keyword evidence="2" id="KW-1185">Reference proteome</keyword>
<sequence length="67" mass="7321">MTQPAPVVDRQPVDGACPRCEQTQLATYDVVGEAGWETVVKCQHCLKSVSRTRANRLGPITLLVDLV</sequence>
<proteinExistence type="predicted"/>
<gene>
    <name evidence="1" type="ORF">HH308_18650</name>
</gene>
<organism evidence="1 2">
    <name type="scientific">Gordonia asplenii</name>
    <dbReference type="NCBI Taxonomy" id="2725283"/>
    <lineage>
        <taxon>Bacteria</taxon>
        <taxon>Bacillati</taxon>
        <taxon>Actinomycetota</taxon>
        <taxon>Actinomycetes</taxon>
        <taxon>Mycobacteriales</taxon>
        <taxon>Gordoniaceae</taxon>
        <taxon>Gordonia</taxon>
    </lineage>
</organism>
<dbReference type="EMBL" id="JABBNB010000021">
    <property type="protein sequence ID" value="NMO03238.1"/>
    <property type="molecule type" value="Genomic_DNA"/>
</dbReference>
<reference evidence="1 2" key="1">
    <citation type="submission" date="2020-04" db="EMBL/GenBank/DDBJ databases">
        <title>Gordonia sp. nov. TBRC 11910.</title>
        <authorList>
            <person name="Suriyachadkun C."/>
        </authorList>
    </citation>
    <scope>NUCLEOTIDE SEQUENCE [LARGE SCALE GENOMIC DNA]</scope>
    <source>
        <strain evidence="1 2">TBRC 11910</strain>
    </source>
</reference>
<evidence type="ECO:0000313" key="2">
    <source>
        <dbReference type="Proteomes" id="UP000550729"/>
    </source>
</evidence>
<protein>
    <submittedName>
        <fullName evidence="1">Uncharacterized protein</fullName>
    </submittedName>
</protein>
<accession>A0A848L6K6</accession>
<evidence type="ECO:0000313" key="1">
    <source>
        <dbReference type="EMBL" id="NMO03238.1"/>
    </source>
</evidence>
<comment type="caution">
    <text evidence="1">The sequence shown here is derived from an EMBL/GenBank/DDBJ whole genome shotgun (WGS) entry which is preliminary data.</text>
</comment>
<dbReference type="Proteomes" id="UP000550729">
    <property type="component" value="Unassembled WGS sequence"/>
</dbReference>
<name>A0A848L6K6_9ACTN</name>